<proteinExistence type="predicted"/>
<sequence length="166" mass="18413">MPLLDQGRVVEDAWIRVTDDAPLPDGPAILSLERWRMDSGRLGNQPYPLGVLLESDQGAALIAEDLPRLALVAVAFPKFRDGRGFTTARTLRERYGFTGEVRAVGHILPDQYRHLLRCGFDRVETPPGSPPASWEAALGLVDIAYQPGQGEDQALSLLRRRLIMQK</sequence>
<accession>A0A154W1S0</accession>
<protein>
    <recommendedName>
        <fullName evidence="3">Oxidoreductase</fullName>
    </recommendedName>
</protein>
<dbReference type="STRING" id="580166.AUP43_02485"/>
<dbReference type="Pfam" id="PF06073">
    <property type="entry name" value="DUF934"/>
    <property type="match status" value="1"/>
</dbReference>
<comment type="caution">
    <text evidence="1">The sequence shown here is derived from an EMBL/GenBank/DDBJ whole genome shotgun (WGS) entry which is preliminary data.</text>
</comment>
<reference evidence="1 2" key="1">
    <citation type="submission" date="2015-12" db="EMBL/GenBank/DDBJ databases">
        <title>Genome sequence of Oceanibaculum pacificum MCCC 1A02656.</title>
        <authorList>
            <person name="Lu L."/>
            <person name="Lai Q."/>
            <person name="Shao Z."/>
            <person name="Qian P."/>
        </authorList>
    </citation>
    <scope>NUCLEOTIDE SEQUENCE [LARGE SCALE GENOMIC DNA]</scope>
    <source>
        <strain evidence="1 2">MCCC 1A02656</strain>
    </source>
</reference>
<dbReference type="AlphaFoldDB" id="A0A154W1S0"/>
<organism evidence="1 2">
    <name type="scientific">Oceanibaculum pacificum</name>
    <dbReference type="NCBI Taxonomy" id="580166"/>
    <lineage>
        <taxon>Bacteria</taxon>
        <taxon>Pseudomonadati</taxon>
        <taxon>Pseudomonadota</taxon>
        <taxon>Alphaproteobacteria</taxon>
        <taxon>Rhodospirillales</taxon>
        <taxon>Oceanibaculaceae</taxon>
        <taxon>Oceanibaculum</taxon>
    </lineage>
</organism>
<gene>
    <name evidence="1" type="ORF">AUP43_02485</name>
</gene>
<evidence type="ECO:0000313" key="1">
    <source>
        <dbReference type="EMBL" id="KZD07407.1"/>
    </source>
</evidence>
<name>A0A154W1S0_9PROT</name>
<dbReference type="InterPro" id="IPR008318">
    <property type="entry name" value="UCP030820"/>
</dbReference>
<dbReference type="EMBL" id="LPXN01000116">
    <property type="protein sequence ID" value="KZD07407.1"/>
    <property type="molecule type" value="Genomic_DNA"/>
</dbReference>
<evidence type="ECO:0000313" key="2">
    <source>
        <dbReference type="Proteomes" id="UP000076400"/>
    </source>
</evidence>
<dbReference type="Proteomes" id="UP000076400">
    <property type="component" value="Unassembled WGS sequence"/>
</dbReference>
<dbReference type="OrthoDB" id="9800421at2"/>
<dbReference type="PIRSF" id="PIRSF030820">
    <property type="entry name" value="UCP030820"/>
    <property type="match status" value="1"/>
</dbReference>
<evidence type="ECO:0008006" key="3">
    <source>
        <dbReference type="Google" id="ProtNLM"/>
    </source>
</evidence>
<dbReference type="RefSeq" id="WP_067557066.1">
    <property type="nucleotide sequence ID" value="NZ_LPXN01000116.1"/>
</dbReference>
<keyword evidence="2" id="KW-1185">Reference proteome</keyword>